<feature type="domain" description="Zn(2)-C6 fungal-type" evidence="6">
    <location>
        <begin position="9"/>
        <end position="39"/>
    </location>
</feature>
<organism evidence="7 8">
    <name type="scientific">Penicillium cf. griseofulvum</name>
    <dbReference type="NCBI Taxonomy" id="2972120"/>
    <lineage>
        <taxon>Eukaryota</taxon>
        <taxon>Fungi</taxon>
        <taxon>Dikarya</taxon>
        <taxon>Ascomycota</taxon>
        <taxon>Pezizomycotina</taxon>
        <taxon>Eurotiomycetes</taxon>
        <taxon>Eurotiomycetidae</taxon>
        <taxon>Eurotiales</taxon>
        <taxon>Aspergillaceae</taxon>
        <taxon>Penicillium</taxon>
    </lineage>
</organism>
<sequence length="484" mass="54346">MSPLAPKRACDQCHTLKEKCRRPSATASCERCDRLNQTCQTTRNLAKPGRKPRVARQLSYNLPTSSFSSAPHSTRTLDLSSSKNTLYPTFYLPFDEGISSNPALFPELDQWERHFLNLMKDIAAPSPLDKFLIGPTFHESHHRYFVQNLLRPAHTSMLKDATLACAAVLLGEQYAQYNKTSVEIGHRRAALAVSGLRSLQISKEQDLITALVLGISMVTFAMHVADGQPFLISHYTLTLVKPVYQTLLGMDASIMDFLMCLVSMETFECLLRSELPTIRVGEHDRCNVVDRYVGLSSSLFGHIYDVCEASHLMKINDGGGRMDTEMVERLDKIQDSLEQWQALPPPDVLERFTQSEVTGMLAQSEILRLAALLIVHRIRHPSGQCDEEALQLSRAITTEIDMVLQSTGRSIPCVSIPYMVACFEITGTEARAAAVSKIHEVVTFSWQSQLQVKRSLSLVWDARDGGNQIYWFDLDNYIRKTSTT</sequence>
<accession>A0A9W9MSZ6</accession>
<dbReference type="InterPro" id="IPR001138">
    <property type="entry name" value="Zn2Cys6_DnaBD"/>
</dbReference>
<evidence type="ECO:0000256" key="3">
    <source>
        <dbReference type="ARBA" id="ARBA00023125"/>
    </source>
</evidence>
<dbReference type="SUPFAM" id="SSF57701">
    <property type="entry name" value="Zn2/Cys6 DNA-binding domain"/>
    <property type="match status" value="1"/>
</dbReference>
<evidence type="ECO:0000313" key="7">
    <source>
        <dbReference type="EMBL" id="KAJ5206812.1"/>
    </source>
</evidence>
<dbReference type="PROSITE" id="PS00463">
    <property type="entry name" value="ZN2_CY6_FUNGAL_1"/>
    <property type="match status" value="1"/>
</dbReference>
<dbReference type="EMBL" id="JAPQKP010000002">
    <property type="protein sequence ID" value="KAJ5206812.1"/>
    <property type="molecule type" value="Genomic_DNA"/>
</dbReference>
<dbReference type="PANTHER" id="PTHR37534:SF49">
    <property type="entry name" value="LYSINE BIOSYNTHESIS REGULATORY PROTEIN LYS14"/>
    <property type="match status" value="1"/>
</dbReference>
<dbReference type="CDD" id="cd00067">
    <property type="entry name" value="GAL4"/>
    <property type="match status" value="1"/>
</dbReference>
<name>A0A9W9MSZ6_9EURO</name>
<dbReference type="AlphaFoldDB" id="A0A9W9MSZ6"/>
<evidence type="ECO:0000256" key="5">
    <source>
        <dbReference type="ARBA" id="ARBA00023242"/>
    </source>
</evidence>
<dbReference type="GO" id="GO:0000976">
    <property type="term" value="F:transcription cis-regulatory region binding"/>
    <property type="evidence" value="ECO:0007669"/>
    <property type="project" value="TreeGrafter"/>
</dbReference>
<proteinExistence type="predicted"/>
<evidence type="ECO:0000256" key="2">
    <source>
        <dbReference type="ARBA" id="ARBA00023015"/>
    </source>
</evidence>
<dbReference type="InterPro" id="IPR036864">
    <property type="entry name" value="Zn2-C6_fun-type_DNA-bd_sf"/>
</dbReference>
<keyword evidence="3" id="KW-0238">DNA-binding</keyword>
<dbReference type="Gene3D" id="4.10.240.10">
    <property type="entry name" value="Zn(2)-C6 fungal-type DNA-binding domain"/>
    <property type="match status" value="1"/>
</dbReference>
<comment type="caution">
    <text evidence="7">The sequence shown here is derived from an EMBL/GenBank/DDBJ whole genome shotgun (WGS) entry which is preliminary data.</text>
</comment>
<dbReference type="Proteomes" id="UP001150879">
    <property type="component" value="Unassembled WGS sequence"/>
</dbReference>
<dbReference type="OrthoDB" id="4137815at2759"/>
<dbReference type="GO" id="GO:0000981">
    <property type="term" value="F:DNA-binding transcription factor activity, RNA polymerase II-specific"/>
    <property type="evidence" value="ECO:0007669"/>
    <property type="project" value="InterPro"/>
</dbReference>
<dbReference type="GO" id="GO:0005634">
    <property type="term" value="C:nucleus"/>
    <property type="evidence" value="ECO:0007669"/>
    <property type="project" value="UniProtKB-SubCell"/>
</dbReference>
<dbReference type="InterPro" id="IPR021858">
    <property type="entry name" value="Fun_TF"/>
</dbReference>
<keyword evidence="2" id="KW-0805">Transcription regulation</keyword>
<evidence type="ECO:0000256" key="4">
    <source>
        <dbReference type="ARBA" id="ARBA00023163"/>
    </source>
</evidence>
<gene>
    <name evidence="7" type="ORF">N7472_003260</name>
</gene>
<dbReference type="GO" id="GO:0045944">
    <property type="term" value="P:positive regulation of transcription by RNA polymerase II"/>
    <property type="evidence" value="ECO:0007669"/>
    <property type="project" value="TreeGrafter"/>
</dbReference>
<keyword evidence="8" id="KW-1185">Reference proteome</keyword>
<protein>
    <recommendedName>
        <fullName evidence="6">Zn(2)-C6 fungal-type domain-containing protein</fullName>
    </recommendedName>
</protein>
<evidence type="ECO:0000259" key="6">
    <source>
        <dbReference type="PROSITE" id="PS00463"/>
    </source>
</evidence>
<comment type="subcellular location">
    <subcellularLocation>
        <location evidence="1">Nucleus</location>
    </subcellularLocation>
</comment>
<reference evidence="7" key="1">
    <citation type="submission" date="2022-11" db="EMBL/GenBank/DDBJ databases">
        <authorList>
            <person name="Petersen C."/>
        </authorList>
    </citation>
    <scope>NUCLEOTIDE SEQUENCE</scope>
    <source>
        <strain evidence="7">IBT 16849</strain>
    </source>
</reference>
<evidence type="ECO:0000256" key="1">
    <source>
        <dbReference type="ARBA" id="ARBA00004123"/>
    </source>
</evidence>
<keyword evidence="5" id="KW-0539">Nucleus</keyword>
<dbReference type="Pfam" id="PF11951">
    <property type="entry name" value="Fungal_trans_2"/>
    <property type="match status" value="1"/>
</dbReference>
<dbReference type="GO" id="GO:0008270">
    <property type="term" value="F:zinc ion binding"/>
    <property type="evidence" value="ECO:0007669"/>
    <property type="project" value="InterPro"/>
</dbReference>
<keyword evidence="4" id="KW-0804">Transcription</keyword>
<dbReference type="PANTHER" id="PTHR37534">
    <property type="entry name" value="TRANSCRIPTIONAL ACTIVATOR PROTEIN UGA3"/>
    <property type="match status" value="1"/>
</dbReference>
<reference evidence="7" key="2">
    <citation type="journal article" date="2023" name="IMA Fungus">
        <title>Comparative genomic study of the Penicillium genus elucidates a diverse pangenome and 15 lateral gene transfer events.</title>
        <authorList>
            <person name="Petersen C."/>
            <person name="Sorensen T."/>
            <person name="Nielsen M.R."/>
            <person name="Sondergaard T.E."/>
            <person name="Sorensen J.L."/>
            <person name="Fitzpatrick D.A."/>
            <person name="Frisvad J.C."/>
            <person name="Nielsen K.L."/>
        </authorList>
    </citation>
    <scope>NUCLEOTIDE SEQUENCE</scope>
    <source>
        <strain evidence="7">IBT 16849</strain>
    </source>
</reference>
<evidence type="ECO:0000313" key="8">
    <source>
        <dbReference type="Proteomes" id="UP001150879"/>
    </source>
</evidence>